<evidence type="ECO:0000256" key="1">
    <source>
        <dbReference type="SAM" id="Phobius"/>
    </source>
</evidence>
<reference evidence="2 3" key="1">
    <citation type="submission" date="2017-08" db="EMBL/GenBank/DDBJ databases">
        <title>Complete genome sequence of Mucilaginibacter sp. strain BJC16-A31.</title>
        <authorList>
            <consortium name="Henan University of Science and Technology"/>
            <person name="You X."/>
        </authorList>
    </citation>
    <scope>NUCLEOTIDE SEQUENCE [LARGE SCALE GENOMIC DNA]</scope>
    <source>
        <strain evidence="2 3">BJC16-A31</strain>
    </source>
</reference>
<dbReference type="AlphaFoldDB" id="A0A223NYI7"/>
<keyword evidence="1" id="KW-1133">Transmembrane helix</keyword>
<gene>
    <name evidence="2" type="ORF">MuYL_3038</name>
</gene>
<evidence type="ECO:0000313" key="2">
    <source>
        <dbReference type="EMBL" id="ASU34923.1"/>
    </source>
</evidence>
<evidence type="ECO:0000313" key="3">
    <source>
        <dbReference type="Proteomes" id="UP000215002"/>
    </source>
</evidence>
<keyword evidence="1" id="KW-0812">Transmembrane</keyword>
<name>A0A223NYI7_9SPHI</name>
<dbReference type="EMBL" id="CP022743">
    <property type="protein sequence ID" value="ASU34923.1"/>
    <property type="molecule type" value="Genomic_DNA"/>
</dbReference>
<dbReference type="Proteomes" id="UP000215002">
    <property type="component" value="Chromosome"/>
</dbReference>
<organism evidence="2 3">
    <name type="scientific">Mucilaginibacter xinganensis</name>
    <dbReference type="NCBI Taxonomy" id="1234841"/>
    <lineage>
        <taxon>Bacteria</taxon>
        <taxon>Pseudomonadati</taxon>
        <taxon>Bacteroidota</taxon>
        <taxon>Sphingobacteriia</taxon>
        <taxon>Sphingobacteriales</taxon>
        <taxon>Sphingobacteriaceae</taxon>
        <taxon>Mucilaginibacter</taxon>
    </lineage>
</organism>
<protein>
    <submittedName>
        <fullName evidence="2">Uncharacterized protein</fullName>
    </submittedName>
</protein>
<dbReference type="KEGG" id="muc:MuYL_3038"/>
<feature type="transmembrane region" description="Helical" evidence="1">
    <location>
        <begin position="12"/>
        <end position="31"/>
    </location>
</feature>
<keyword evidence="3" id="KW-1185">Reference proteome</keyword>
<sequence>MAYLSFVDSFYLLFYCFLNFVQSIALIFIYARKKQLLLV</sequence>
<accession>A0A223NYI7</accession>
<proteinExistence type="predicted"/>
<keyword evidence="1" id="KW-0472">Membrane</keyword>